<name>A0A845SRT5_9FIRM</name>
<evidence type="ECO:0000259" key="6">
    <source>
        <dbReference type="PROSITE" id="PS51935"/>
    </source>
</evidence>
<protein>
    <submittedName>
        <fullName evidence="7">NlpC/P60 family protein</fullName>
    </submittedName>
</protein>
<dbReference type="EMBL" id="VIQT01000015">
    <property type="protein sequence ID" value="NDO39759.1"/>
    <property type="molecule type" value="Genomic_DNA"/>
</dbReference>
<dbReference type="Gene3D" id="3.90.1720.10">
    <property type="entry name" value="endopeptidase domain like (from Nostoc punctiforme)"/>
    <property type="match status" value="1"/>
</dbReference>
<dbReference type="GO" id="GO:0008234">
    <property type="term" value="F:cysteine-type peptidase activity"/>
    <property type="evidence" value="ECO:0007669"/>
    <property type="project" value="UniProtKB-KW"/>
</dbReference>
<feature type="compositionally biased region" description="Polar residues" evidence="5">
    <location>
        <begin position="1"/>
        <end position="16"/>
    </location>
</feature>
<keyword evidence="4" id="KW-0788">Thiol protease</keyword>
<feature type="compositionally biased region" description="Basic and acidic residues" evidence="5">
    <location>
        <begin position="55"/>
        <end position="89"/>
    </location>
</feature>
<dbReference type="PROSITE" id="PS51935">
    <property type="entry name" value="NLPC_P60"/>
    <property type="match status" value="1"/>
</dbReference>
<evidence type="ECO:0000256" key="2">
    <source>
        <dbReference type="ARBA" id="ARBA00022670"/>
    </source>
</evidence>
<comment type="similarity">
    <text evidence="1">Belongs to the peptidase C40 family.</text>
</comment>
<comment type="caution">
    <text evidence="7">The sequence shown here is derived from an EMBL/GenBank/DDBJ whole genome shotgun (WGS) entry which is preliminary data.</text>
</comment>
<feature type="region of interest" description="Disordered" evidence="5">
    <location>
        <begin position="1"/>
        <end position="106"/>
    </location>
</feature>
<organism evidence="7 8">
    <name type="scientific">Anaerotruncus colihominis</name>
    <dbReference type="NCBI Taxonomy" id="169435"/>
    <lineage>
        <taxon>Bacteria</taxon>
        <taxon>Bacillati</taxon>
        <taxon>Bacillota</taxon>
        <taxon>Clostridia</taxon>
        <taxon>Eubacteriales</taxon>
        <taxon>Oscillospiraceae</taxon>
        <taxon>Anaerotruncus</taxon>
    </lineage>
</organism>
<dbReference type="PANTHER" id="PTHR47053:SF1">
    <property type="entry name" value="MUREIN DD-ENDOPEPTIDASE MEPH-RELATED"/>
    <property type="match status" value="1"/>
</dbReference>
<dbReference type="AlphaFoldDB" id="A0A845SRT5"/>
<evidence type="ECO:0000256" key="1">
    <source>
        <dbReference type="ARBA" id="ARBA00007074"/>
    </source>
</evidence>
<dbReference type="SUPFAM" id="SSF54001">
    <property type="entry name" value="Cysteine proteinases"/>
    <property type="match status" value="1"/>
</dbReference>
<proteinExistence type="inferred from homology"/>
<keyword evidence="3" id="KW-0378">Hydrolase</keyword>
<dbReference type="InterPro" id="IPR000064">
    <property type="entry name" value="NLP_P60_dom"/>
</dbReference>
<evidence type="ECO:0000256" key="5">
    <source>
        <dbReference type="SAM" id="MobiDB-lite"/>
    </source>
</evidence>
<gene>
    <name evidence="7" type="ORF">FMM72_10990</name>
</gene>
<evidence type="ECO:0000313" key="7">
    <source>
        <dbReference type="EMBL" id="NDO39759.1"/>
    </source>
</evidence>
<dbReference type="NCBIfam" id="NF045974">
    <property type="entry name" value="conju_CD1108"/>
    <property type="match status" value="1"/>
</dbReference>
<sequence length="595" mass="66168">MNERTSNPAGATSGTGTPRKPSEAGCAGRGGARKRTEFSPQGGNGVERTLRRRGQKQEKSKFRMESQQERTAKAKLQMEKRWDKLETARSRLANQKPPKKRGPLRRMGGAAGHGVHGFVHGKLYEVEHENVGTEGAHRSELAGEVVGGKMVRFARKRVRTRPARAAARAESQFIKAQADYQTRKLAQEQPETFKSAAARLWHREKLKRQYRKQAREAAKQGARATEKTAVTSEKLAEKAVGAVRRHPVGALLLAACVLLLVVMQSCMSSLVSVGNGTVGAVAASTYPSQDGDMLGAEAAYCALETELQTYLNTYTSTHSYDEYHFNLDDIEHDPYVLISILSALHEGEWTLAQVEGTLQTLFDRQYILTENVVTEQRYYIETDTWTDSEGNTHTDSYRVYYDYYICTVTLENFNLSHLPIHIMGEGQLSRYALFMATLGNRPDLFPGSGYIGKYVTNGPTLHDVPEAYLSDPTFAALLTEAEKYIGYPYVWGGHSPSTSFDCSGYLSYVLNQCGWDIGRLGAQGLYNYCTRTSSPRPGDLVFFKNTYAAPDPNGVTHCGLYVGDGWMLHCGDPIGYANLNSSYWQSHFYAYGRLP</sequence>
<feature type="domain" description="NlpC/P60" evidence="6">
    <location>
        <begin position="471"/>
        <end position="595"/>
    </location>
</feature>
<dbReference type="Proteomes" id="UP000462501">
    <property type="component" value="Unassembled WGS sequence"/>
</dbReference>
<dbReference type="GO" id="GO:0006508">
    <property type="term" value="P:proteolysis"/>
    <property type="evidence" value="ECO:0007669"/>
    <property type="project" value="UniProtKB-KW"/>
</dbReference>
<evidence type="ECO:0000256" key="4">
    <source>
        <dbReference type="ARBA" id="ARBA00022807"/>
    </source>
</evidence>
<dbReference type="RefSeq" id="WP_162221438.1">
    <property type="nucleotide sequence ID" value="NZ_JANJZM010000013.1"/>
</dbReference>
<dbReference type="PANTHER" id="PTHR47053">
    <property type="entry name" value="MUREIN DD-ENDOPEPTIDASE MEPH-RELATED"/>
    <property type="match status" value="1"/>
</dbReference>
<reference evidence="7 8" key="1">
    <citation type="submission" date="2019-06" db="EMBL/GenBank/DDBJ databases">
        <title>Draft genome sequences of 15 bacterial species constituting the stable defined intestinal microbiota of the GM15 gnotobiotic mouse model.</title>
        <authorList>
            <person name="Elie C."/>
            <person name="Mathieu A."/>
            <person name="Saliou A."/>
            <person name="Darnaud M."/>
            <person name="Leulier F."/>
            <person name="Tamellini A."/>
        </authorList>
    </citation>
    <scope>NUCLEOTIDE SEQUENCE [LARGE SCALE GENOMIC DNA]</scope>
    <source>
        <strain evidence="7 8">JM4-15</strain>
    </source>
</reference>
<evidence type="ECO:0000256" key="3">
    <source>
        <dbReference type="ARBA" id="ARBA00022801"/>
    </source>
</evidence>
<keyword evidence="2" id="KW-0645">Protease</keyword>
<accession>A0A845SRT5</accession>
<evidence type="ECO:0000313" key="8">
    <source>
        <dbReference type="Proteomes" id="UP000462501"/>
    </source>
</evidence>
<dbReference type="InterPro" id="IPR038765">
    <property type="entry name" value="Papain-like_cys_pep_sf"/>
</dbReference>
<dbReference type="InterPro" id="IPR051202">
    <property type="entry name" value="Peptidase_C40"/>
</dbReference>
<dbReference type="Pfam" id="PF00877">
    <property type="entry name" value="NLPC_P60"/>
    <property type="match status" value="1"/>
</dbReference>